<dbReference type="RefSeq" id="WP_147147432.1">
    <property type="nucleotide sequence ID" value="NZ_BJXN01000009.1"/>
</dbReference>
<dbReference type="SUPFAM" id="SSF53335">
    <property type="entry name" value="S-adenosyl-L-methionine-dependent methyltransferases"/>
    <property type="match status" value="1"/>
</dbReference>
<proteinExistence type="predicted"/>
<gene>
    <name evidence="3" type="ORF">ODE01S_14730</name>
</gene>
<evidence type="ECO:0000256" key="1">
    <source>
        <dbReference type="ARBA" id="ARBA00022679"/>
    </source>
</evidence>
<comment type="caution">
    <text evidence="3">The sequence shown here is derived from an EMBL/GenBank/DDBJ whole genome shotgun (WGS) entry which is preliminary data.</text>
</comment>
<reference evidence="3 4" key="1">
    <citation type="submission" date="2019-07" db="EMBL/GenBank/DDBJ databases">
        <title>Whole genome shotgun sequence of Oceanithermus desulfurans NBRC 100063.</title>
        <authorList>
            <person name="Hosoyama A."/>
            <person name="Uohara A."/>
            <person name="Ohji S."/>
            <person name="Ichikawa N."/>
        </authorList>
    </citation>
    <scope>NUCLEOTIDE SEQUENCE [LARGE SCALE GENOMIC DNA]</scope>
    <source>
        <strain evidence="3 4">NBRC 100063</strain>
    </source>
</reference>
<evidence type="ECO:0000259" key="2">
    <source>
        <dbReference type="Pfam" id="PF13649"/>
    </source>
</evidence>
<name>A0A511RK71_9DEIN</name>
<evidence type="ECO:0000313" key="4">
    <source>
        <dbReference type="Proteomes" id="UP000321827"/>
    </source>
</evidence>
<dbReference type="Gene3D" id="2.20.130.10">
    <property type="entry name" value="CAC2371-like domains"/>
    <property type="match status" value="1"/>
</dbReference>
<dbReference type="InterPro" id="IPR041698">
    <property type="entry name" value="Methyltransf_25"/>
</dbReference>
<dbReference type="InterPro" id="IPR029063">
    <property type="entry name" value="SAM-dependent_MTases_sf"/>
</dbReference>
<organism evidence="3 4">
    <name type="scientific">Oceanithermus desulfurans NBRC 100063</name>
    <dbReference type="NCBI Taxonomy" id="1227550"/>
    <lineage>
        <taxon>Bacteria</taxon>
        <taxon>Thermotogati</taxon>
        <taxon>Deinococcota</taxon>
        <taxon>Deinococci</taxon>
        <taxon>Thermales</taxon>
        <taxon>Thermaceae</taxon>
        <taxon>Oceanithermus</taxon>
    </lineage>
</organism>
<dbReference type="Gene3D" id="3.40.50.150">
    <property type="entry name" value="Vaccinia Virus protein VP39"/>
    <property type="match status" value="1"/>
</dbReference>
<feature type="domain" description="Methyltransferase" evidence="2">
    <location>
        <begin position="35"/>
        <end position="128"/>
    </location>
</feature>
<evidence type="ECO:0000313" key="3">
    <source>
        <dbReference type="EMBL" id="GEM90039.1"/>
    </source>
</evidence>
<dbReference type="AlphaFoldDB" id="A0A511RK71"/>
<accession>A0A511RK71</accession>
<dbReference type="CDD" id="cd02440">
    <property type="entry name" value="AdoMet_MTases"/>
    <property type="match status" value="1"/>
</dbReference>
<dbReference type="Proteomes" id="UP000321827">
    <property type="component" value="Unassembled WGS sequence"/>
</dbReference>
<dbReference type="EMBL" id="BJXN01000009">
    <property type="protein sequence ID" value="GEM90039.1"/>
    <property type="molecule type" value="Genomic_DNA"/>
</dbReference>
<protein>
    <submittedName>
        <fullName evidence="3">Antibiotic biosynthesis protein</fullName>
    </submittedName>
</protein>
<sequence>MSYDELADLYALQYENYADDLDFYARLAERHGGPVLELGAGQGRVAAHLARRGVEVWALEPSAAMRARGEAATRGLAMRWIAGDMRDFELGRRFPLVIAPFNALMHLYTLADQNAALAGVARHLEAGGVFAFDLYNPLLIRADGALRLEGRYGAAEVYYRQEHRPEAQRLLTHYVLDETGPDGALRRRHHTLDQRYFTRYEVERWLAAAGLSGRLTGGFRGEPYEARRPIMVWTARRVS</sequence>
<dbReference type="OrthoDB" id="9804312at2"/>
<dbReference type="PANTHER" id="PTHR43861">
    <property type="entry name" value="TRANS-ACONITATE 2-METHYLTRANSFERASE-RELATED"/>
    <property type="match status" value="1"/>
</dbReference>
<dbReference type="Pfam" id="PF13649">
    <property type="entry name" value="Methyltransf_25"/>
    <property type="match status" value="1"/>
</dbReference>
<keyword evidence="1" id="KW-0808">Transferase</keyword>
<dbReference type="GO" id="GO:0016740">
    <property type="term" value="F:transferase activity"/>
    <property type="evidence" value="ECO:0007669"/>
    <property type="project" value="UniProtKB-KW"/>
</dbReference>